<name>A0AC60PFD3_IXOPE</name>
<accession>A0AC60PFD3</accession>
<dbReference type="EMBL" id="JABSTQ010010700">
    <property type="protein sequence ID" value="KAG0418792.1"/>
    <property type="molecule type" value="Genomic_DNA"/>
</dbReference>
<evidence type="ECO:0000313" key="2">
    <source>
        <dbReference type="Proteomes" id="UP000805193"/>
    </source>
</evidence>
<dbReference type="Proteomes" id="UP000805193">
    <property type="component" value="Unassembled WGS sequence"/>
</dbReference>
<reference evidence="1 2" key="1">
    <citation type="journal article" date="2020" name="Cell">
        <title>Large-Scale Comparative Analyses of Tick Genomes Elucidate Their Genetic Diversity and Vector Capacities.</title>
        <authorList>
            <consortium name="Tick Genome and Microbiome Consortium (TIGMIC)"/>
            <person name="Jia N."/>
            <person name="Wang J."/>
            <person name="Shi W."/>
            <person name="Du L."/>
            <person name="Sun Y."/>
            <person name="Zhan W."/>
            <person name="Jiang J.F."/>
            <person name="Wang Q."/>
            <person name="Zhang B."/>
            <person name="Ji P."/>
            <person name="Bell-Sakyi L."/>
            <person name="Cui X.M."/>
            <person name="Yuan T.T."/>
            <person name="Jiang B.G."/>
            <person name="Yang W.F."/>
            <person name="Lam T.T."/>
            <person name="Chang Q.C."/>
            <person name="Ding S.J."/>
            <person name="Wang X.J."/>
            <person name="Zhu J.G."/>
            <person name="Ruan X.D."/>
            <person name="Zhao L."/>
            <person name="Wei J.T."/>
            <person name="Ye R.Z."/>
            <person name="Que T.C."/>
            <person name="Du C.H."/>
            <person name="Zhou Y.H."/>
            <person name="Cheng J.X."/>
            <person name="Dai P.F."/>
            <person name="Guo W.B."/>
            <person name="Han X.H."/>
            <person name="Huang E.J."/>
            <person name="Li L.F."/>
            <person name="Wei W."/>
            <person name="Gao Y.C."/>
            <person name="Liu J.Z."/>
            <person name="Shao H.Z."/>
            <person name="Wang X."/>
            <person name="Wang C.C."/>
            <person name="Yang T.C."/>
            <person name="Huo Q.B."/>
            <person name="Li W."/>
            <person name="Chen H.Y."/>
            <person name="Chen S.E."/>
            <person name="Zhou L.G."/>
            <person name="Ni X.B."/>
            <person name="Tian J.H."/>
            <person name="Sheng Y."/>
            <person name="Liu T."/>
            <person name="Pan Y.S."/>
            <person name="Xia L.Y."/>
            <person name="Li J."/>
            <person name="Zhao F."/>
            <person name="Cao W.C."/>
        </authorList>
    </citation>
    <scope>NUCLEOTIDE SEQUENCE [LARGE SCALE GENOMIC DNA]</scope>
    <source>
        <strain evidence="1">Iper-2018</strain>
    </source>
</reference>
<keyword evidence="2" id="KW-1185">Reference proteome</keyword>
<gene>
    <name evidence="1" type="ORF">HPB47_004583</name>
</gene>
<organism evidence="1 2">
    <name type="scientific">Ixodes persulcatus</name>
    <name type="common">Taiga tick</name>
    <dbReference type="NCBI Taxonomy" id="34615"/>
    <lineage>
        <taxon>Eukaryota</taxon>
        <taxon>Metazoa</taxon>
        <taxon>Ecdysozoa</taxon>
        <taxon>Arthropoda</taxon>
        <taxon>Chelicerata</taxon>
        <taxon>Arachnida</taxon>
        <taxon>Acari</taxon>
        <taxon>Parasitiformes</taxon>
        <taxon>Ixodida</taxon>
        <taxon>Ixodoidea</taxon>
        <taxon>Ixodidae</taxon>
        <taxon>Ixodinae</taxon>
        <taxon>Ixodes</taxon>
    </lineage>
</organism>
<comment type="caution">
    <text evidence="1">The sequence shown here is derived from an EMBL/GenBank/DDBJ whole genome shotgun (WGS) entry which is preliminary data.</text>
</comment>
<proteinExistence type="predicted"/>
<sequence length="106" mass="11420">MDGTANAWARAVKNGKQVSGSGRVTSSPSPPSHSHADIELQKQMAASRAQNKTLLTKIHDLESRMSSNPTNTLSSENIEREPEASSPTFAGPSLRWRPASIPNKPQ</sequence>
<evidence type="ECO:0000313" key="1">
    <source>
        <dbReference type="EMBL" id="KAG0418792.1"/>
    </source>
</evidence>
<protein>
    <submittedName>
        <fullName evidence="1">Uncharacterized protein</fullName>
    </submittedName>
</protein>